<gene>
    <name evidence="7" type="primary">rfaL</name>
    <name evidence="7" type="ORF">PCC6912_60520</name>
</gene>
<dbReference type="OrthoDB" id="547142at2"/>
<dbReference type="InterPro" id="IPR007016">
    <property type="entry name" value="O-antigen_ligase-rel_domated"/>
</dbReference>
<feature type="transmembrane region" description="Helical" evidence="5">
    <location>
        <begin position="433"/>
        <end position="449"/>
    </location>
</feature>
<dbReference type="STRING" id="211165.GCA_000317285_04633"/>
<dbReference type="Proteomes" id="UP000268857">
    <property type="component" value="Unassembled WGS sequence"/>
</dbReference>
<dbReference type="RefSeq" id="WP_016874806.1">
    <property type="nucleotide sequence ID" value="NZ_AJLN01000113.1"/>
</dbReference>
<organism evidence="7 8">
    <name type="scientific">Chlorogloeopsis fritschii PCC 6912</name>
    <dbReference type="NCBI Taxonomy" id="211165"/>
    <lineage>
        <taxon>Bacteria</taxon>
        <taxon>Bacillati</taxon>
        <taxon>Cyanobacteriota</taxon>
        <taxon>Cyanophyceae</taxon>
        <taxon>Nostocales</taxon>
        <taxon>Chlorogloeopsidaceae</taxon>
        <taxon>Chlorogloeopsis</taxon>
    </lineage>
</organism>
<keyword evidence="4 5" id="KW-0472">Membrane</keyword>
<comment type="subcellular location">
    <subcellularLocation>
        <location evidence="1">Membrane</location>
        <topology evidence="1">Multi-pass membrane protein</topology>
    </subcellularLocation>
</comment>
<feature type="transmembrane region" description="Helical" evidence="5">
    <location>
        <begin position="32"/>
        <end position="57"/>
    </location>
</feature>
<keyword evidence="3 5" id="KW-1133">Transmembrane helix</keyword>
<keyword evidence="8" id="KW-1185">Reference proteome</keyword>
<dbReference type="Pfam" id="PF04932">
    <property type="entry name" value="Wzy_C"/>
    <property type="match status" value="1"/>
</dbReference>
<feature type="transmembrane region" description="Helical" evidence="5">
    <location>
        <begin position="93"/>
        <end position="113"/>
    </location>
</feature>
<feature type="transmembrane region" description="Helical" evidence="5">
    <location>
        <begin position="224"/>
        <end position="242"/>
    </location>
</feature>
<feature type="transmembrane region" description="Helical" evidence="5">
    <location>
        <begin position="406"/>
        <end position="427"/>
    </location>
</feature>
<feature type="transmembrane region" description="Helical" evidence="5">
    <location>
        <begin position="361"/>
        <end position="385"/>
    </location>
</feature>
<evidence type="ECO:0000256" key="5">
    <source>
        <dbReference type="SAM" id="Phobius"/>
    </source>
</evidence>
<feature type="transmembrane region" description="Helical" evidence="5">
    <location>
        <begin position="69"/>
        <end position="87"/>
    </location>
</feature>
<dbReference type="PANTHER" id="PTHR37422:SF13">
    <property type="entry name" value="LIPOPOLYSACCHARIDE BIOSYNTHESIS PROTEIN PA4999-RELATED"/>
    <property type="match status" value="1"/>
</dbReference>
<evidence type="ECO:0000256" key="3">
    <source>
        <dbReference type="ARBA" id="ARBA00022989"/>
    </source>
</evidence>
<protein>
    <submittedName>
        <fullName evidence="7">Ligase</fullName>
    </submittedName>
</protein>
<sequence length="451" mass="51406">MTNDKGQMTKYKLPFLRHPDPKLQFAWNCAQLGLLIFPFTPSIGGVVLGLAMLLTWLQKYRTIIYRPQNIGFALFSVLLIISTVFAFDKKEAILGLFNFLPFILFFAGFSTLIQTPEQLRRLSWILVITSVPIVIIGLGQLFCSWYTTQQWESFLGWAIAPGGNPPNRMASIFMYANILAAYLVIVFVLGLGLWLDAYQQFRRRKKNRGQEIGNRAQGRISPTLSLLFLTVVVIANFVALILTNSRNGWAIAFFACLAYALYQGWHIVVAGVTGLVTSVFLAAFAPLSIAAWFRKIVPAYFWARLNDQLYPDRPVGLLRKTQWQFALSMTQQRPWTGWGLRNFTQLYEIQTKVWLGHPHNLFLMLCAEIGIPATLLFCALLGWIFMGGVKLLQSSKYLAKEDKLIFFSYLLVFGVWVLFNTADVTLFDFRLNTISWLLLSAITGVINYYKY</sequence>
<evidence type="ECO:0000259" key="6">
    <source>
        <dbReference type="Pfam" id="PF04932"/>
    </source>
</evidence>
<dbReference type="PANTHER" id="PTHR37422">
    <property type="entry name" value="TEICHURONIC ACID BIOSYNTHESIS PROTEIN TUAE"/>
    <property type="match status" value="1"/>
</dbReference>
<feature type="transmembrane region" description="Helical" evidence="5">
    <location>
        <begin position="272"/>
        <end position="293"/>
    </location>
</feature>
<evidence type="ECO:0000256" key="1">
    <source>
        <dbReference type="ARBA" id="ARBA00004141"/>
    </source>
</evidence>
<name>A0A3S1F868_CHLFR</name>
<feature type="transmembrane region" description="Helical" evidence="5">
    <location>
        <begin position="248"/>
        <end position="265"/>
    </location>
</feature>
<evidence type="ECO:0000256" key="2">
    <source>
        <dbReference type="ARBA" id="ARBA00022692"/>
    </source>
</evidence>
<dbReference type="GO" id="GO:0016020">
    <property type="term" value="C:membrane"/>
    <property type="evidence" value="ECO:0007669"/>
    <property type="project" value="UniProtKB-SubCell"/>
</dbReference>
<reference evidence="7 8" key="1">
    <citation type="journal article" date="2019" name="Genome Biol. Evol.">
        <title>Day and night: Metabolic profiles and evolutionary relationships of six axenic non-marine cyanobacteria.</title>
        <authorList>
            <person name="Will S.E."/>
            <person name="Henke P."/>
            <person name="Boedeker C."/>
            <person name="Huang S."/>
            <person name="Brinkmann H."/>
            <person name="Rohde M."/>
            <person name="Jarek M."/>
            <person name="Friedl T."/>
            <person name="Seufert S."/>
            <person name="Schumacher M."/>
            <person name="Overmann J."/>
            <person name="Neumann-Schaal M."/>
            <person name="Petersen J."/>
        </authorList>
    </citation>
    <scope>NUCLEOTIDE SEQUENCE [LARGE SCALE GENOMIC DNA]</scope>
    <source>
        <strain evidence="7 8">PCC 6912</strain>
    </source>
</reference>
<feature type="domain" description="O-antigen ligase-related" evidence="6">
    <location>
        <begin position="232"/>
        <end position="378"/>
    </location>
</feature>
<evidence type="ECO:0000313" key="8">
    <source>
        <dbReference type="Proteomes" id="UP000268857"/>
    </source>
</evidence>
<keyword evidence="2 5" id="KW-0812">Transmembrane</keyword>
<evidence type="ECO:0000256" key="4">
    <source>
        <dbReference type="ARBA" id="ARBA00023136"/>
    </source>
</evidence>
<dbReference type="EMBL" id="RSCJ01000042">
    <property type="protein sequence ID" value="RUR72781.1"/>
    <property type="molecule type" value="Genomic_DNA"/>
</dbReference>
<dbReference type="AlphaFoldDB" id="A0A3S1F868"/>
<accession>A0A3S1F868</accession>
<dbReference type="GO" id="GO:0016874">
    <property type="term" value="F:ligase activity"/>
    <property type="evidence" value="ECO:0007669"/>
    <property type="project" value="UniProtKB-KW"/>
</dbReference>
<comment type="caution">
    <text evidence="7">The sequence shown here is derived from an EMBL/GenBank/DDBJ whole genome shotgun (WGS) entry which is preliminary data.</text>
</comment>
<proteinExistence type="predicted"/>
<feature type="transmembrane region" description="Helical" evidence="5">
    <location>
        <begin position="172"/>
        <end position="195"/>
    </location>
</feature>
<feature type="transmembrane region" description="Helical" evidence="5">
    <location>
        <begin position="125"/>
        <end position="147"/>
    </location>
</feature>
<dbReference type="InterPro" id="IPR051533">
    <property type="entry name" value="WaaL-like"/>
</dbReference>
<keyword evidence="7" id="KW-0436">Ligase</keyword>
<evidence type="ECO:0000313" key="7">
    <source>
        <dbReference type="EMBL" id="RUR72781.1"/>
    </source>
</evidence>